<dbReference type="EMBL" id="CAVMJV010000029">
    <property type="protein sequence ID" value="CAK5076147.1"/>
    <property type="molecule type" value="Genomic_DNA"/>
</dbReference>
<dbReference type="Proteomes" id="UP001497535">
    <property type="component" value="Unassembled WGS sequence"/>
</dbReference>
<gene>
    <name evidence="1" type="ORF">MENTE1834_LOCUS23002</name>
</gene>
<evidence type="ECO:0000313" key="1">
    <source>
        <dbReference type="EMBL" id="CAK5076147.1"/>
    </source>
</evidence>
<evidence type="ECO:0000313" key="2">
    <source>
        <dbReference type="Proteomes" id="UP001497535"/>
    </source>
</evidence>
<name>A0ACB0ZCM6_MELEN</name>
<organism evidence="1 2">
    <name type="scientific">Meloidogyne enterolobii</name>
    <name type="common">Root-knot nematode worm</name>
    <name type="synonym">Meloidogyne mayaguensis</name>
    <dbReference type="NCBI Taxonomy" id="390850"/>
    <lineage>
        <taxon>Eukaryota</taxon>
        <taxon>Metazoa</taxon>
        <taxon>Ecdysozoa</taxon>
        <taxon>Nematoda</taxon>
        <taxon>Chromadorea</taxon>
        <taxon>Rhabditida</taxon>
        <taxon>Tylenchina</taxon>
        <taxon>Tylenchomorpha</taxon>
        <taxon>Tylenchoidea</taxon>
        <taxon>Meloidogynidae</taxon>
        <taxon>Meloidogyninae</taxon>
        <taxon>Meloidogyne</taxon>
    </lineage>
</organism>
<keyword evidence="2" id="KW-1185">Reference proteome</keyword>
<comment type="caution">
    <text evidence="1">The sequence shown here is derived from an EMBL/GenBank/DDBJ whole genome shotgun (WGS) entry which is preliminary data.</text>
</comment>
<accession>A0ACB0ZCM6</accession>
<protein>
    <submittedName>
        <fullName evidence="1">Uncharacterized protein</fullName>
    </submittedName>
</protein>
<proteinExistence type="predicted"/>
<reference evidence="1" key="1">
    <citation type="submission" date="2023-11" db="EMBL/GenBank/DDBJ databases">
        <authorList>
            <person name="Poullet M."/>
        </authorList>
    </citation>
    <scope>NUCLEOTIDE SEQUENCE</scope>
    <source>
        <strain evidence="1">E1834</strain>
    </source>
</reference>
<sequence>MFKLSWEMESNKLETAIQLKIGKIAFPGSRNVIEFEKIEREGSSGINPVNHCVPGAIILFLRARYCLLNGGHIDESVQLYWRSIRSQSEYKQFHHICHWELAVTNIFLLHWTRAAWHANKLYEESRWSKSIYAYLLAVCIEADKSGDIATISNKCAKAEQLLWLFLRAICLGKLGEFHEAFGIFQKIIRR</sequence>